<evidence type="ECO:0000259" key="5">
    <source>
        <dbReference type="Pfam" id="PF02782"/>
    </source>
</evidence>
<dbReference type="InterPro" id="IPR018484">
    <property type="entry name" value="FGGY_N"/>
</dbReference>
<gene>
    <name evidence="6" type="ORF">KCQ71_19140</name>
</gene>
<dbReference type="SUPFAM" id="SSF53067">
    <property type="entry name" value="Actin-like ATPase domain"/>
    <property type="match status" value="2"/>
</dbReference>
<keyword evidence="7" id="KW-1185">Reference proteome</keyword>
<comment type="similarity">
    <text evidence="1">Belongs to the FGGY kinase family.</text>
</comment>
<keyword evidence="2" id="KW-0808">Transferase</keyword>
<dbReference type="PANTHER" id="PTHR43095">
    <property type="entry name" value="SUGAR KINASE"/>
    <property type="match status" value="1"/>
</dbReference>
<evidence type="ECO:0000256" key="1">
    <source>
        <dbReference type="ARBA" id="ARBA00009156"/>
    </source>
</evidence>
<dbReference type="EMBL" id="JAGSHT010000018">
    <property type="protein sequence ID" value="MBZ2198274.1"/>
    <property type="molecule type" value="Genomic_DNA"/>
</dbReference>
<dbReference type="CDD" id="cd07770">
    <property type="entry name" value="ASKHA_NBD_FGGY_GntK"/>
    <property type="match status" value="1"/>
</dbReference>
<keyword evidence="3" id="KW-0418">Kinase</keyword>
<organism evidence="6 7">
    <name type="scientific">Occultella gossypii</name>
    <dbReference type="NCBI Taxonomy" id="2800820"/>
    <lineage>
        <taxon>Bacteria</taxon>
        <taxon>Bacillati</taxon>
        <taxon>Actinomycetota</taxon>
        <taxon>Actinomycetes</taxon>
        <taxon>Micrococcales</taxon>
        <taxon>Ruaniaceae</taxon>
        <taxon>Occultella</taxon>
    </lineage>
</organism>
<dbReference type="InterPro" id="IPR018485">
    <property type="entry name" value="FGGY_C"/>
</dbReference>
<sequence length="495" mass="52318">MASTQHKISPSEAIDPLVLGLDVGSTASRGGLYDAAARPLEGPKAKIPHAFTTAGDGTSEIDADAVVGEIEQILDLLATPDLKGRIGGVAIDTFSASLVGVDAGGRAVTPCYTYADSRCTEQVRTLRTELDEQDVLQRTGTRIHSSYLPARLRWLAATDPARFNAVDRWMSLGEYIHLRIIGTAVIGTAAAAWTGLLDRRTGAWDEQLVAISGIDVGQLSPIHDPDDPVREVPARVAQRWPALAGAAWYPVIADGFASNVGVGATAEGTVALAAATSGAMRVLLHQIPETISSGLWCYRVDARRSLLGGALNDVGRVVTWLDATLRAPEDLRATLTADPDPATPTVLPYLSGERSTGWAAQARATITDVGAAATADLIYRGAMEGVALSYARVADELAGAAGGHAREIRAAGRVAADLTPWLQVVADALDADVRHVTNKRTTLRGTALIALESLAPDVPRAEPDVGATFAPVPARRGYYDDRARRYQEVYAALVR</sequence>
<dbReference type="PIRSF" id="PIRSF000538">
    <property type="entry name" value="GlpK"/>
    <property type="match status" value="1"/>
</dbReference>
<evidence type="ECO:0000259" key="4">
    <source>
        <dbReference type="Pfam" id="PF00370"/>
    </source>
</evidence>
<dbReference type="Pfam" id="PF02782">
    <property type="entry name" value="FGGY_C"/>
    <property type="match status" value="1"/>
</dbReference>
<dbReference type="InterPro" id="IPR043129">
    <property type="entry name" value="ATPase_NBD"/>
</dbReference>
<dbReference type="Proteomes" id="UP000826651">
    <property type="component" value="Unassembled WGS sequence"/>
</dbReference>
<proteinExistence type="inferred from homology"/>
<dbReference type="InterPro" id="IPR050406">
    <property type="entry name" value="FGGY_Carb_Kinase"/>
</dbReference>
<dbReference type="RefSeq" id="WP_223408907.1">
    <property type="nucleotide sequence ID" value="NZ_JAGSHT010000018.1"/>
</dbReference>
<feature type="domain" description="Carbohydrate kinase FGGY N-terminal" evidence="4">
    <location>
        <begin position="18"/>
        <end position="243"/>
    </location>
</feature>
<reference evidence="6 7" key="1">
    <citation type="submission" date="2021-04" db="EMBL/GenBank/DDBJ databases">
        <title>Ruania sp. nov., isolated from sandy soil of mangrove forest.</title>
        <authorList>
            <person name="Ge X."/>
            <person name="Huang R."/>
            <person name="Liu W."/>
        </authorList>
    </citation>
    <scope>NUCLEOTIDE SEQUENCE [LARGE SCALE GENOMIC DNA]</scope>
    <source>
        <strain evidence="6 7">N2-46</strain>
    </source>
</reference>
<accession>A0ABS7SD34</accession>
<evidence type="ECO:0000256" key="3">
    <source>
        <dbReference type="ARBA" id="ARBA00022777"/>
    </source>
</evidence>
<dbReference type="Pfam" id="PF00370">
    <property type="entry name" value="FGGY_N"/>
    <property type="match status" value="1"/>
</dbReference>
<feature type="domain" description="Carbohydrate kinase FGGY C-terminal" evidence="5">
    <location>
        <begin position="303"/>
        <end position="451"/>
    </location>
</feature>
<evidence type="ECO:0000313" key="7">
    <source>
        <dbReference type="Proteomes" id="UP000826651"/>
    </source>
</evidence>
<dbReference type="Gene3D" id="3.30.420.40">
    <property type="match status" value="2"/>
</dbReference>
<evidence type="ECO:0000313" key="6">
    <source>
        <dbReference type="EMBL" id="MBZ2198274.1"/>
    </source>
</evidence>
<evidence type="ECO:0000256" key="2">
    <source>
        <dbReference type="ARBA" id="ARBA00022679"/>
    </source>
</evidence>
<dbReference type="InterPro" id="IPR000577">
    <property type="entry name" value="Carb_kinase_FGGY"/>
</dbReference>
<name>A0ABS7SD34_9MICO</name>
<protein>
    <submittedName>
        <fullName evidence="6">Gluconokinase</fullName>
    </submittedName>
</protein>
<dbReference type="PANTHER" id="PTHR43095:SF2">
    <property type="entry name" value="GLUCONOKINASE"/>
    <property type="match status" value="1"/>
</dbReference>
<comment type="caution">
    <text evidence="6">The sequence shown here is derived from an EMBL/GenBank/DDBJ whole genome shotgun (WGS) entry which is preliminary data.</text>
</comment>